<dbReference type="RefSeq" id="WP_188788201.1">
    <property type="nucleotide sequence ID" value="NZ_BMOC01000022.1"/>
</dbReference>
<keyword evidence="2" id="KW-1185">Reference proteome</keyword>
<dbReference type="AlphaFoldDB" id="A0A830ET58"/>
<protein>
    <submittedName>
        <fullName evidence="1">Uncharacterized protein</fullName>
    </submittedName>
</protein>
<accession>A0A830ET58</accession>
<organism evidence="1 2">
    <name type="scientific">Halobellus salinus</name>
    <dbReference type="NCBI Taxonomy" id="931585"/>
    <lineage>
        <taxon>Archaea</taxon>
        <taxon>Methanobacteriati</taxon>
        <taxon>Methanobacteriota</taxon>
        <taxon>Stenosarchaea group</taxon>
        <taxon>Halobacteria</taxon>
        <taxon>Halobacteriales</taxon>
        <taxon>Haloferacaceae</taxon>
        <taxon>Halobellus</taxon>
    </lineage>
</organism>
<dbReference type="OrthoDB" id="242746at2157"/>
<sequence length="591" mass="66262">MKAKSPLESQQDVYDRVKKTISDSIENKLDCVIKAPPSSGKSYSSAQVIADKGIHAAYFTARRDLYGEFKQWCEDRGLTVKILPSMPEDCDSYDSDEGNSAPSKAHKLYHRGISPQTIHRETDACHSACEYARKLPELEGEYKKDIPLSKYDVLIGHTKHSHVEPFVRDRTVFFDDISKQAFIKEHEVNESKLTAILQNDSFPCNSVDSLYEARGSERVRQRAIDALNDLEFELRTDEGSTTHSDAVKIVETILKSEDLGNGFAVYGYGDTDGSDREDYIGVKDGDGSVYLLNRPGFGGNKPRISPNTIIVLNGYPVEHENISSPVWLNWRLGVHTELVEPLSLAERQKYYSEIMGLSVIQTSENVKPYSSGEYVTKGADRKLIRIVDKNHDKDIPIISTKKALDLYDEDELPISSKMNFANVESNNQFKNEDVGVVLGSPEWRIHHQAKLIGAFMNQSIEWDGQKGTDKSFGDVGDPIMRAFRDDLVGQAILRFGRDESIDQSTVYVHTAAIPDDIPVSKKPEETVGGSYVSTENQILRYLQSEGIDEFEINDIKDEIEASRSSISKELKKSDRFELIEEGSGPIPGVWG</sequence>
<reference evidence="1" key="1">
    <citation type="journal article" date="2014" name="Int. J. Syst. Evol. Microbiol.">
        <title>Complete genome sequence of Corynebacterium casei LMG S-19264T (=DSM 44701T), isolated from a smear-ripened cheese.</title>
        <authorList>
            <consortium name="US DOE Joint Genome Institute (JGI-PGF)"/>
            <person name="Walter F."/>
            <person name="Albersmeier A."/>
            <person name="Kalinowski J."/>
            <person name="Ruckert C."/>
        </authorList>
    </citation>
    <scope>NUCLEOTIDE SEQUENCE</scope>
    <source>
        <strain evidence="1">JCM 14359</strain>
    </source>
</reference>
<evidence type="ECO:0000313" key="1">
    <source>
        <dbReference type="EMBL" id="GGJ15310.1"/>
    </source>
</evidence>
<dbReference type="EMBL" id="BMOC01000022">
    <property type="protein sequence ID" value="GGJ15310.1"/>
    <property type="molecule type" value="Genomic_DNA"/>
</dbReference>
<gene>
    <name evidence="1" type="ORF">GCM10008995_26430</name>
</gene>
<proteinExistence type="predicted"/>
<name>A0A830ET58_9EURY</name>
<comment type="caution">
    <text evidence="1">The sequence shown here is derived from an EMBL/GenBank/DDBJ whole genome shotgun (WGS) entry which is preliminary data.</text>
</comment>
<reference evidence="1" key="2">
    <citation type="submission" date="2020-09" db="EMBL/GenBank/DDBJ databases">
        <authorList>
            <person name="Sun Q."/>
            <person name="Ohkuma M."/>
        </authorList>
    </citation>
    <scope>NUCLEOTIDE SEQUENCE</scope>
    <source>
        <strain evidence="1">JCM 14359</strain>
    </source>
</reference>
<evidence type="ECO:0000313" key="2">
    <source>
        <dbReference type="Proteomes" id="UP000653099"/>
    </source>
</evidence>
<dbReference type="Proteomes" id="UP000653099">
    <property type="component" value="Unassembled WGS sequence"/>
</dbReference>